<dbReference type="EMBL" id="JBJQOH010000002">
    <property type="protein sequence ID" value="KAL3698003.1"/>
    <property type="molecule type" value="Genomic_DNA"/>
</dbReference>
<accession>A0ABD3I344</accession>
<comment type="caution">
    <text evidence="1">The sequence shown here is derived from an EMBL/GenBank/DDBJ whole genome shotgun (WGS) entry which is preliminary data.</text>
</comment>
<sequence length="152" mass="17399">MAGWTSSAEREAGHLRCMHLKAPLRQDVGFYDQEIGQNIRRYLAHSFAFSSFQDAITSLWVASVLELTTRFVFAFGVRCEILHELEDDIRPHSCHTIDCYCWFTYGCQCNEGYDRVQDLYSEVGTTVEQALGSIRMVGTGHLFQLKIPEDHV</sequence>
<dbReference type="AlphaFoldDB" id="A0ABD3I344"/>
<name>A0ABD3I344_9MARC</name>
<organism evidence="1 2">
    <name type="scientific">Riccia sorocarpa</name>
    <dbReference type="NCBI Taxonomy" id="122646"/>
    <lineage>
        <taxon>Eukaryota</taxon>
        <taxon>Viridiplantae</taxon>
        <taxon>Streptophyta</taxon>
        <taxon>Embryophyta</taxon>
        <taxon>Marchantiophyta</taxon>
        <taxon>Marchantiopsida</taxon>
        <taxon>Marchantiidae</taxon>
        <taxon>Marchantiales</taxon>
        <taxon>Ricciaceae</taxon>
        <taxon>Riccia</taxon>
    </lineage>
</organism>
<reference evidence="1 2" key="1">
    <citation type="submission" date="2024-09" db="EMBL/GenBank/DDBJ databases">
        <title>Chromosome-scale assembly of Riccia sorocarpa.</title>
        <authorList>
            <person name="Paukszto L."/>
        </authorList>
    </citation>
    <scope>NUCLEOTIDE SEQUENCE [LARGE SCALE GENOMIC DNA]</scope>
    <source>
        <strain evidence="1">LP-2024</strain>
        <tissue evidence="1">Aerial parts of the thallus</tissue>
    </source>
</reference>
<protein>
    <submittedName>
        <fullName evidence="1">Uncharacterized protein</fullName>
    </submittedName>
</protein>
<dbReference type="Proteomes" id="UP001633002">
    <property type="component" value="Unassembled WGS sequence"/>
</dbReference>
<gene>
    <name evidence="1" type="ORF">R1sor_012079</name>
</gene>
<proteinExistence type="predicted"/>
<evidence type="ECO:0000313" key="2">
    <source>
        <dbReference type="Proteomes" id="UP001633002"/>
    </source>
</evidence>
<keyword evidence="2" id="KW-1185">Reference proteome</keyword>
<evidence type="ECO:0000313" key="1">
    <source>
        <dbReference type="EMBL" id="KAL3698003.1"/>
    </source>
</evidence>